<proteinExistence type="predicted"/>
<reference evidence="2" key="1">
    <citation type="submission" date="2020-05" db="EMBL/GenBank/DDBJ databases">
        <authorList>
            <person name="Chiriac C."/>
            <person name="Salcher M."/>
            <person name="Ghai R."/>
            <person name="Kavagutti S V."/>
        </authorList>
    </citation>
    <scope>NUCLEOTIDE SEQUENCE</scope>
</reference>
<gene>
    <name evidence="3" type="ORF">UFOVP1231_44</name>
    <name evidence="1" type="ORF">UFOVP283_6</name>
    <name evidence="2" type="ORF">UFOVP957_42</name>
</gene>
<evidence type="ECO:0000313" key="3">
    <source>
        <dbReference type="EMBL" id="CAB4192578.1"/>
    </source>
</evidence>
<dbReference type="EMBL" id="LR797182">
    <property type="protein sequence ID" value="CAB4192578.1"/>
    <property type="molecule type" value="Genomic_DNA"/>
</dbReference>
<evidence type="ECO:0000313" key="1">
    <source>
        <dbReference type="EMBL" id="CAB4134724.1"/>
    </source>
</evidence>
<dbReference type="EMBL" id="LR796918">
    <property type="protein sequence ID" value="CAB4174420.1"/>
    <property type="molecule type" value="Genomic_DNA"/>
</dbReference>
<sequence length="133" mass="13773">MTISAIRAGIAANLATITGLRVSALIPDAPTPPQAVVIPQGITFDKAMHRGLDEYRFTISLVGSRADARSGQTIMDAFCNPTGSGSVKTAIESDRTLGGAAQTLHVTDVASFGASQIGDTLYLVADFSVTVYA</sequence>
<dbReference type="EMBL" id="LR796292">
    <property type="protein sequence ID" value="CAB4134724.1"/>
    <property type="molecule type" value="Genomic_DNA"/>
</dbReference>
<organism evidence="2">
    <name type="scientific">uncultured Caudovirales phage</name>
    <dbReference type="NCBI Taxonomy" id="2100421"/>
    <lineage>
        <taxon>Viruses</taxon>
        <taxon>Duplodnaviria</taxon>
        <taxon>Heunggongvirae</taxon>
        <taxon>Uroviricota</taxon>
        <taxon>Caudoviricetes</taxon>
        <taxon>Peduoviridae</taxon>
        <taxon>Maltschvirus</taxon>
        <taxon>Maltschvirus maltsch</taxon>
    </lineage>
</organism>
<protein>
    <submittedName>
        <fullName evidence="2">Uncharacterized protein</fullName>
    </submittedName>
</protein>
<evidence type="ECO:0000313" key="2">
    <source>
        <dbReference type="EMBL" id="CAB4174420.1"/>
    </source>
</evidence>
<name>A0A6J5PR88_9CAUD</name>
<accession>A0A6J5PR88</accession>